<dbReference type="KEGG" id="lal:AT746_10215"/>
<evidence type="ECO:0000256" key="3">
    <source>
        <dbReference type="ARBA" id="ARBA00018831"/>
    </source>
</evidence>
<keyword evidence="8" id="KW-0472">Membrane</keyword>
<evidence type="ECO:0000313" key="9">
    <source>
        <dbReference type="EMBL" id="ALS98604.1"/>
    </source>
</evidence>
<evidence type="ECO:0000313" key="10">
    <source>
        <dbReference type="Proteomes" id="UP000068447"/>
    </source>
</evidence>
<name>A0A0U2ZJV6_9ALTE</name>
<evidence type="ECO:0000256" key="7">
    <source>
        <dbReference type="ARBA" id="ARBA00022989"/>
    </source>
</evidence>
<dbReference type="EMBL" id="CP013650">
    <property type="protein sequence ID" value="ALS98604.1"/>
    <property type="molecule type" value="Genomic_DNA"/>
</dbReference>
<dbReference type="Proteomes" id="UP000068447">
    <property type="component" value="Chromosome"/>
</dbReference>
<evidence type="ECO:0000256" key="6">
    <source>
        <dbReference type="ARBA" id="ARBA00022692"/>
    </source>
</evidence>
<keyword evidence="7" id="KW-1133">Transmembrane helix</keyword>
<evidence type="ECO:0000256" key="4">
    <source>
        <dbReference type="ARBA" id="ARBA00022475"/>
    </source>
</evidence>
<dbReference type="Pfam" id="PF04217">
    <property type="entry name" value="DUF412"/>
    <property type="match status" value="1"/>
</dbReference>
<evidence type="ECO:0000256" key="2">
    <source>
        <dbReference type="ARBA" id="ARBA00009474"/>
    </source>
</evidence>
<dbReference type="RefSeq" id="WP_062479980.1">
    <property type="nucleotide sequence ID" value="NZ_CP013650.1"/>
</dbReference>
<evidence type="ECO:0000256" key="1">
    <source>
        <dbReference type="ARBA" id="ARBA00004429"/>
    </source>
</evidence>
<evidence type="ECO:0000256" key="5">
    <source>
        <dbReference type="ARBA" id="ARBA00022519"/>
    </source>
</evidence>
<evidence type="ECO:0000256" key="8">
    <source>
        <dbReference type="ARBA" id="ARBA00023136"/>
    </source>
</evidence>
<dbReference type="AlphaFoldDB" id="A0A0U2ZJV6"/>
<dbReference type="STRING" id="1526571.AT746_10215"/>
<organism evidence="9 10">
    <name type="scientific">Lacimicrobium alkaliphilum</name>
    <dbReference type="NCBI Taxonomy" id="1526571"/>
    <lineage>
        <taxon>Bacteria</taxon>
        <taxon>Pseudomonadati</taxon>
        <taxon>Pseudomonadota</taxon>
        <taxon>Gammaproteobacteria</taxon>
        <taxon>Alteromonadales</taxon>
        <taxon>Alteromonadaceae</taxon>
        <taxon>Lacimicrobium</taxon>
    </lineage>
</organism>
<dbReference type="NCBIfam" id="NF002493">
    <property type="entry name" value="PRK01816.1"/>
    <property type="match status" value="1"/>
</dbReference>
<gene>
    <name evidence="9" type="ORF">AT746_10215</name>
</gene>
<dbReference type="GO" id="GO:0005886">
    <property type="term" value="C:plasma membrane"/>
    <property type="evidence" value="ECO:0007669"/>
    <property type="project" value="UniProtKB-SubCell"/>
</dbReference>
<keyword evidence="4" id="KW-1003">Cell membrane</keyword>
<dbReference type="OrthoDB" id="7066670at2"/>
<comment type="similarity">
    <text evidence="2">Belongs to the UPF0208 family.</text>
</comment>
<reference evidence="9 10" key="1">
    <citation type="submission" date="2015-12" db="EMBL/GenBank/DDBJ databases">
        <title>Complete genome of Lacimicrobium alkaliphilum KCTC 32984.</title>
        <authorList>
            <person name="Kim S.-G."/>
            <person name="Lee Y.-J."/>
        </authorList>
    </citation>
    <scope>NUCLEOTIDE SEQUENCE [LARGE SCALE GENOMIC DNA]</scope>
    <source>
        <strain evidence="9 10">YelD216</strain>
    </source>
</reference>
<keyword evidence="10" id="KW-1185">Reference proteome</keyword>
<comment type="subcellular location">
    <subcellularLocation>
        <location evidence="1">Cell inner membrane</location>
        <topology evidence="1">Multi-pass membrane protein</topology>
    </subcellularLocation>
</comment>
<protein>
    <recommendedName>
        <fullName evidence="3">UPF0208 membrane protein YfbV</fullName>
    </recommendedName>
</protein>
<keyword evidence="5" id="KW-0997">Cell inner membrane</keyword>
<accession>A0A0U2ZJV6</accession>
<dbReference type="InterPro" id="IPR007334">
    <property type="entry name" value="UPF0208"/>
</dbReference>
<proteinExistence type="inferred from homology"/>
<keyword evidence="6" id="KW-0812">Transmembrane</keyword>
<sequence>MAQSIPALFKDGQAYMQAWPMKKELYGLFPECRVIAATRFSIRFMPPLAILVATVHLSTMGQSALPQAIALAAFFISLPMQGLLWLGHRSNQTLPPAIASWYREIHQKMRQQGCQLQNVKARPRYKELANLLGTAFKELDKVFTRQWF</sequence>